<keyword evidence="2 4" id="KW-0442">Lipid degradation</keyword>
<protein>
    <submittedName>
        <fullName evidence="6">NTE family protein</fullName>
    </submittedName>
</protein>
<dbReference type="GO" id="GO:0016787">
    <property type="term" value="F:hydrolase activity"/>
    <property type="evidence" value="ECO:0007669"/>
    <property type="project" value="UniProtKB-UniRule"/>
</dbReference>
<feature type="active site" description="Nucleophile" evidence="4">
    <location>
        <position position="42"/>
    </location>
</feature>
<dbReference type="AlphaFoldDB" id="A0A1I6EBA7"/>
<dbReference type="GO" id="GO:0016042">
    <property type="term" value="P:lipid catabolic process"/>
    <property type="evidence" value="ECO:0007669"/>
    <property type="project" value="UniProtKB-UniRule"/>
</dbReference>
<dbReference type="PANTHER" id="PTHR14226:SF76">
    <property type="entry name" value="NTE FAMILY PROTEIN RSSA"/>
    <property type="match status" value="1"/>
</dbReference>
<feature type="short sequence motif" description="GXSXG" evidence="4">
    <location>
        <begin position="40"/>
        <end position="44"/>
    </location>
</feature>
<evidence type="ECO:0000313" key="6">
    <source>
        <dbReference type="EMBL" id="SFR14778.1"/>
    </source>
</evidence>
<evidence type="ECO:0000256" key="3">
    <source>
        <dbReference type="ARBA" id="ARBA00023098"/>
    </source>
</evidence>
<evidence type="ECO:0000259" key="5">
    <source>
        <dbReference type="PROSITE" id="PS51635"/>
    </source>
</evidence>
<evidence type="ECO:0000256" key="4">
    <source>
        <dbReference type="PROSITE-ProRule" id="PRU01161"/>
    </source>
</evidence>
<keyword evidence="1 4" id="KW-0378">Hydrolase</keyword>
<feature type="domain" description="PNPLA" evidence="5">
    <location>
        <begin position="9"/>
        <end position="210"/>
    </location>
</feature>
<dbReference type="CDD" id="cd07205">
    <property type="entry name" value="Pat_PNPLA6_PNPLA7_NTE1_like"/>
    <property type="match status" value="1"/>
</dbReference>
<dbReference type="InterPro" id="IPR050301">
    <property type="entry name" value="NTE"/>
</dbReference>
<dbReference type="Pfam" id="PF01734">
    <property type="entry name" value="Patatin"/>
    <property type="match status" value="1"/>
</dbReference>
<accession>A0A1I6EBA7</accession>
<name>A0A1I6EBA7_9FIRM</name>
<comment type="caution">
    <text evidence="4">Lacks conserved residue(s) required for the propagation of feature annotation.</text>
</comment>
<organism evidence="6 7">
    <name type="scientific">Desulfoscipio geothermicus DSM 3669</name>
    <dbReference type="NCBI Taxonomy" id="1121426"/>
    <lineage>
        <taxon>Bacteria</taxon>
        <taxon>Bacillati</taxon>
        <taxon>Bacillota</taxon>
        <taxon>Clostridia</taxon>
        <taxon>Eubacteriales</taxon>
        <taxon>Desulfallaceae</taxon>
        <taxon>Desulfoscipio</taxon>
    </lineage>
</organism>
<dbReference type="RefSeq" id="WP_092486704.1">
    <property type="nucleotide sequence ID" value="NZ_FOYM01000033.1"/>
</dbReference>
<dbReference type="OrthoDB" id="9770965at2"/>
<dbReference type="EMBL" id="FOYM01000033">
    <property type="protein sequence ID" value="SFR14778.1"/>
    <property type="molecule type" value="Genomic_DNA"/>
</dbReference>
<dbReference type="Proteomes" id="UP000199584">
    <property type="component" value="Unassembled WGS sequence"/>
</dbReference>
<evidence type="ECO:0000256" key="2">
    <source>
        <dbReference type="ARBA" id="ARBA00022963"/>
    </source>
</evidence>
<keyword evidence="3 4" id="KW-0443">Lipid metabolism</keyword>
<evidence type="ECO:0000313" key="7">
    <source>
        <dbReference type="Proteomes" id="UP000199584"/>
    </source>
</evidence>
<feature type="short sequence motif" description="DGA/G" evidence="4">
    <location>
        <begin position="197"/>
        <end position="199"/>
    </location>
</feature>
<dbReference type="InterPro" id="IPR016035">
    <property type="entry name" value="Acyl_Trfase/lysoPLipase"/>
</dbReference>
<sequence>MSTRPLVGLALGGGVVRGMAHVGVLKVLKRAGIPVHMVAGTSSGSIVAALLATGNSPERIEEIALSLRARDVFDFGSTLVNLMLIGGKVIADFFGLPFPFRRPLGLMKGNKLEAWVNRLVGRERLFGETIMPLGITAVDVRNGRLVVFMEGKTTTRTVLPPDDAFIKGQPVALAVRASTAVPGIFEPVQLGDRLLVDGGVRDNVPAYVLRKMGADFVIAVDVGYDGKLQHNIGNIIDVLIQSFDIVMSETINMKLEHYADVVIRPAINMDPWDFSRAGYCVGQGELAASKALEEIKSKFAKVRST</sequence>
<reference evidence="7" key="1">
    <citation type="submission" date="2016-10" db="EMBL/GenBank/DDBJ databases">
        <authorList>
            <person name="Varghese N."/>
            <person name="Submissions S."/>
        </authorList>
    </citation>
    <scope>NUCLEOTIDE SEQUENCE [LARGE SCALE GENOMIC DNA]</scope>
    <source>
        <strain evidence="7">DSM 3669</strain>
    </source>
</reference>
<dbReference type="InterPro" id="IPR002641">
    <property type="entry name" value="PNPLA_dom"/>
</dbReference>
<feature type="active site" description="Proton acceptor" evidence="4">
    <location>
        <position position="197"/>
    </location>
</feature>
<evidence type="ECO:0000256" key="1">
    <source>
        <dbReference type="ARBA" id="ARBA00022801"/>
    </source>
</evidence>
<dbReference type="PANTHER" id="PTHR14226">
    <property type="entry name" value="NEUROPATHY TARGET ESTERASE/SWISS CHEESE D.MELANOGASTER"/>
    <property type="match status" value="1"/>
</dbReference>
<keyword evidence="7" id="KW-1185">Reference proteome</keyword>
<dbReference type="STRING" id="39060.SAMN05660706_13318"/>
<proteinExistence type="predicted"/>
<gene>
    <name evidence="6" type="ORF">SAMN05660706_13318</name>
</gene>
<dbReference type="PROSITE" id="PS51635">
    <property type="entry name" value="PNPLA"/>
    <property type="match status" value="1"/>
</dbReference>
<dbReference type="Gene3D" id="3.40.1090.10">
    <property type="entry name" value="Cytosolic phospholipase A2 catalytic domain"/>
    <property type="match status" value="2"/>
</dbReference>
<dbReference type="SUPFAM" id="SSF52151">
    <property type="entry name" value="FabD/lysophospholipase-like"/>
    <property type="match status" value="1"/>
</dbReference>